<dbReference type="AlphaFoldDB" id="A0A931H344"/>
<name>A0A931H344_9BURK</name>
<dbReference type="PANTHER" id="PTHR43233">
    <property type="entry name" value="FAMILY N-ACETYLTRANSFERASE, PUTATIVE (AFU_ORTHOLOGUE AFUA_6G03350)-RELATED"/>
    <property type="match status" value="1"/>
</dbReference>
<comment type="caution">
    <text evidence="2">The sequence shown here is derived from an EMBL/GenBank/DDBJ whole genome shotgun (WGS) entry which is preliminary data.</text>
</comment>
<evidence type="ECO:0000259" key="1">
    <source>
        <dbReference type="PROSITE" id="PS51186"/>
    </source>
</evidence>
<sequence>MDASKPVAQDSPGYTVSSDPARIDAKAAHAFLSRSYWAQSIPYETVERALSNSLCIGAFHEGTQVGLARLVTDRATFAYLADVYVLEEHRGRGVSKMMMQAMRDHPELQGLRRMLLATRDAHGLYAQFGFKPLMAPDRMMEINQPDIYTRGGRASAG</sequence>
<dbReference type="SUPFAM" id="SSF55729">
    <property type="entry name" value="Acyl-CoA N-acyltransferases (Nat)"/>
    <property type="match status" value="1"/>
</dbReference>
<feature type="domain" description="N-acetyltransferase" evidence="1">
    <location>
        <begin position="14"/>
        <end position="145"/>
    </location>
</feature>
<dbReference type="GO" id="GO:0016747">
    <property type="term" value="F:acyltransferase activity, transferring groups other than amino-acyl groups"/>
    <property type="evidence" value="ECO:0007669"/>
    <property type="project" value="InterPro"/>
</dbReference>
<evidence type="ECO:0000313" key="2">
    <source>
        <dbReference type="EMBL" id="MBG9387685.1"/>
    </source>
</evidence>
<dbReference type="Pfam" id="PF00583">
    <property type="entry name" value="Acetyltransf_1"/>
    <property type="match status" value="1"/>
</dbReference>
<dbReference type="InterPro" id="IPR053144">
    <property type="entry name" value="Acetyltransferase_Butenolide"/>
</dbReference>
<dbReference type="PANTHER" id="PTHR43233:SF1">
    <property type="entry name" value="FAMILY N-ACETYLTRANSFERASE, PUTATIVE (AFU_ORTHOLOGUE AFUA_6G03350)-RELATED"/>
    <property type="match status" value="1"/>
</dbReference>
<evidence type="ECO:0000313" key="3">
    <source>
        <dbReference type="Proteomes" id="UP000651050"/>
    </source>
</evidence>
<dbReference type="EMBL" id="JADWYS010000001">
    <property type="protein sequence ID" value="MBG9387685.1"/>
    <property type="molecule type" value="Genomic_DNA"/>
</dbReference>
<reference evidence="2" key="1">
    <citation type="submission" date="2020-11" db="EMBL/GenBank/DDBJ databases">
        <title>Bacterial whole genome sequence for Caenimonas sp. DR4.4.</title>
        <authorList>
            <person name="Le V."/>
            <person name="Ko S.-R."/>
            <person name="Ahn C.-Y."/>
            <person name="Oh H.-M."/>
        </authorList>
    </citation>
    <scope>NUCLEOTIDE SEQUENCE</scope>
    <source>
        <strain evidence="2">DR4.4</strain>
    </source>
</reference>
<dbReference type="InterPro" id="IPR000182">
    <property type="entry name" value="GNAT_dom"/>
</dbReference>
<dbReference type="PROSITE" id="PS51186">
    <property type="entry name" value="GNAT"/>
    <property type="match status" value="1"/>
</dbReference>
<accession>A0A931H344</accession>
<dbReference type="CDD" id="cd04301">
    <property type="entry name" value="NAT_SF"/>
    <property type="match status" value="1"/>
</dbReference>
<dbReference type="InterPro" id="IPR016181">
    <property type="entry name" value="Acyl_CoA_acyltransferase"/>
</dbReference>
<keyword evidence="3" id="KW-1185">Reference proteome</keyword>
<proteinExistence type="predicted"/>
<protein>
    <submittedName>
        <fullName evidence="2">GNAT family N-acetyltransferase</fullName>
    </submittedName>
</protein>
<dbReference type="Gene3D" id="3.40.630.30">
    <property type="match status" value="1"/>
</dbReference>
<organism evidence="2 3">
    <name type="scientific">Caenimonas aquaedulcis</name>
    <dbReference type="NCBI Taxonomy" id="2793270"/>
    <lineage>
        <taxon>Bacteria</taxon>
        <taxon>Pseudomonadati</taxon>
        <taxon>Pseudomonadota</taxon>
        <taxon>Betaproteobacteria</taxon>
        <taxon>Burkholderiales</taxon>
        <taxon>Comamonadaceae</taxon>
        <taxon>Caenimonas</taxon>
    </lineage>
</organism>
<gene>
    <name evidence="2" type="ORF">I5803_06625</name>
</gene>
<dbReference type="Proteomes" id="UP000651050">
    <property type="component" value="Unassembled WGS sequence"/>
</dbReference>